<name>A0A8D8LBD8_9HEMI</name>
<reference evidence="1" key="1">
    <citation type="submission" date="2021-05" db="EMBL/GenBank/DDBJ databases">
        <authorList>
            <person name="Alioto T."/>
            <person name="Alioto T."/>
            <person name="Gomez Garrido J."/>
        </authorList>
    </citation>
    <scope>NUCLEOTIDE SEQUENCE</scope>
</reference>
<dbReference type="EMBL" id="HBUF01003370">
    <property type="protein sequence ID" value="CAG6606405.1"/>
    <property type="molecule type" value="Transcribed_RNA"/>
</dbReference>
<protein>
    <submittedName>
        <fullName evidence="1">Uncharacterized protein</fullName>
    </submittedName>
</protein>
<evidence type="ECO:0000313" key="1">
    <source>
        <dbReference type="EMBL" id="CAG6606405.1"/>
    </source>
</evidence>
<proteinExistence type="predicted"/>
<dbReference type="EMBL" id="HBUF01174321">
    <property type="protein sequence ID" value="CAG6653586.1"/>
    <property type="molecule type" value="Transcribed_RNA"/>
</dbReference>
<organism evidence="1">
    <name type="scientific">Cacopsylla melanoneura</name>
    <dbReference type="NCBI Taxonomy" id="428564"/>
    <lineage>
        <taxon>Eukaryota</taxon>
        <taxon>Metazoa</taxon>
        <taxon>Ecdysozoa</taxon>
        <taxon>Arthropoda</taxon>
        <taxon>Hexapoda</taxon>
        <taxon>Insecta</taxon>
        <taxon>Pterygota</taxon>
        <taxon>Neoptera</taxon>
        <taxon>Paraneoptera</taxon>
        <taxon>Hemiptera</taxon>
        <taxon>Sternorrhyncha</taxon>
        <taxon>Psylloidea</taxon>
        <taxon>Psyllidae</taxon>
        <taxon>Psyllinae</taxon>
        <taxon>Cacopsylla</taxon>
    </lineage>
</organism>
<dbReference type="AlphaFoldDB" id="A0A8D8LBD8"/>
<accession>A0A8D8LBD8</accession>
<sequence length="99" mass="10950">MMGFLIILFHLKSPKPYSHHHYHHEIKSARFLYICTRRVPAEKKISGESIVVIAKVQIVSDDLSWVIGEILMVGCEGGLFSLNSACDVIVISGGVQGQV</sequence>